<dbReference type="PROSITE" id="PS50893">
    <property type="entry name" value="ABC_TRANSPORTER_2"/>
    <property type="match status" value="2"/>
</dbReference>
<name>A0A510Y751_MARHA</name>
<evidence type="ECO:0000256" key="8">
    <source>
        <dbReference type="ARBA" id="ARBA00023136"/>
    </source>
</evidence>
<evidence type="ECO:0000256" key="3">
    <source>
        <dbReference type="ARBA" id="ARBA00022448"/>
    </source>
</evidence>
<evidence type="ECO:0000256" key="5">
    <source>
        <dbReference type="ARBA" id="ARBA00022741"/>
    </source>
</evidence>
<dbReference type="EMBL" id="BJUN01000011">
    <property type="protein sequence ID" value="GEK59189.1"/>
    <property type="molecule type" value="Genomic_DNA"/>
</dbReference>
<dbReference type="GO" id="GO:0042626">
    <property type="term" value="F:ATPase-coupled transmembrane transporter activity"/>
    <property type="evidence" value="ECO:0007669"/>
    <property type="project" value="TreeGrafter"/>
</dbReference>
<keyword evidence="4" id="KW-1003">Cell membrane</keyword>
<dbReference type="NCBIfam" id="NF010167">
    <property type="entry name" value="PRK13648.1"/>
    <property type="match status" value="2"/>
</dbReference>
<dbReference type="AlphaFoldDB" id="A0A510Y751"/>
<dbReference type="GO" id="GO:0005524">
    <property type="term" value="F:ATP binding"/>
    <property type="evidence" value="ECO:0007669"/>
    <property type="project" value="UniProtKB-KW"/>
</dbReference>
<comment type="subcellular location">
    <subcellularLocation>
        <location evidence="1">Cell membrane</location>
        <topology evidence="1">Peripheral membrane protein</topology>
    </subcellularLocation>
</comment>
<evidence type="ECO:0000256" key="4">
    <source>
        <dbReference type="ARBA" id="ARBA00022475"/>
    </source>
</evidence>
<evidence type="ECO:0000256" key="2">
    <source>
        <dbReference type="ARBA" id="ARBA00005417"/>
    </source>
</evidence>
<dbReference type="Gene3D" id="3.40.50.300">
    <property type="entry name" value="P-loop containing nucleotide triphosphate hydrolases"/>
    <property type="match status" value="2"/>
</dbReference>
<dbReference type="STRING" id="1371.GCA_900166605_02187"/>
<dbReference type="InterPro" id="IPR017871">
    <property type="entry name" value="ABC_transporter-like_CS"/>
</dbReference>
<feature type="domain" description="ABC transporter" evidence="9">
    <location>
        <begin position="304"/>
        <end position="536"/>
    </location>
</feature>
<gene>
    <name evidence="10" type="primary">ykoD</name>
    <name evidence="10" type="ORF">MHA01_20940</name>
</gene>
<sequence>MIYAENVTIAYPYAEPSVEGFSAEIRTGENVLLLGPSGSGKSTLALALQGILPRSVEAEVSGELNVFGENPAVKCITEAAREAALLFQDPDTQFCMPTVREELVFTLENLRVPAEDIEGRMLEALQFTGMLSCIDARIDMLSGGMKQKIAVSCIAAVNPEIWILDEPLSQLDPVSREAVAALLGRIAEAPDKTLILIEHQLNEVMEWVSRAVVLNRNGQVTADGSPGRIFYSHAAVLEAEGVWLPAPAEAGKKLLRKTETTKAALPVTLREWEVFAADYPVAEVHASLPQSKQGGEPSQKPPVLKVERAASAYSMQTVFENVSFSLYPGEMTAVVGANGAGKSTLARVLTGWEPIKSGTVYVNGQDIAGLKPYEIAKTFGIVFQQPEHQFLTPTVEEEIRYGMEIAGWCEEDIVQQTNELLIQFQLGHIRKNHPFRLSQGEKRRLSVAVMVTNNQSILILDEPTFGLDKRNADALFEVLEQCRQRGKAVLWLTHDMDLVYTKAARVLALAERTLVYDGSVEAFFDGSIDLGKIGVRLPSVQLMRLGGGSHA</sequence>
<comment type="similarity">
    <text evidence="2">Belongs to the ABC transporter superfamily.</text>
</comment>
<dbReference type="OrthoDB" id="501320at2"/>
<proteinExistence type="inferred from homology"/>
<dbReference type="RefSeq" id="WP_079475936.1">
    <property type="nucleotide sequence ID" value="NZ_BJUN01000011.1"/>
</dbReference>
<dbReference type="InterPro" id="IPR015856">
    <property type="entry name" value="ABC_transpr_CbiO/EcfA_su"/>
</dbReference>
<keyword evidence="8" id="KW-0472">Membrane</keyword>
<dbReference type="SUPFAM" id="SSF52540">
    <property type="entry name" value="P-loop containing nucleoside triphosphate hydrolases"/>
    <property type="match status" value="2"/>
</dbReference>
<dbReference type="GO" id="GO:0043190">
    <property type="term" value="C:ATP-binding cassette (ABC) transporter complex"/>
    <property type="evidence" value="ECO:0007669"/>
    <property type="project" value="TreeGrafter"/>
</dbReference>
<dbReference type="InterPro" id="IPR003593">
    <property type="entry name" value="AAA+_ATPase"/>
</dbReference>
<dbReference type="GO" id="GO:0016887">
    <property type="term" value="F:ATP hydrolysis activity"/>
    <property type="evidence" value="ECO:0007669"/>
    <property type="project" value="InterPro"/>
</dbReference>
<protein>
    <submittedName>
        <fullName evidence="10">Putative HMP/thiamine import ATP-binding protein YkoD</fullName>
    </submittedName>
</protein>
<dbReference type="InterPro" id="IPR027417">
    <property type="entry name" value="P-loop_NTPase"/>
</dbReference>
<dbReference type="Proteomes" id="UP000321051">
    <property type="component" value="Unassembled WGS sequence"/>
</dbReference>
<organism evidence="10 11">
    <name type="scientific">Marinococcus halophilus</name>
    <dbReference type="NCBI Taxonomy" id="1371"/>
    <lineage>
        <taxon>Bacteria</taxon>
        <taxon>Bacillati</taxon>
        <taxon>Bacillota</taxon>
        <taxon>Bacilli</taxon>
        <taxon>Bacillales</taxon>
        <taxon>Bacillaceae</taxon>
        <taxon>Marinococcus</taxon>
    </lineage>
</organism>
<evidence type="ECO:0000259" key="9">
    <source>
        <dbReference type="PROSITE" id="PS50893"/>
    </source>
</evidence>
<keyword evidence="7" id="KW-1278">Translocase</keyword>
<dbReference type="InterPro" id="IPR003439">
    <property type="entry name" value="ABC_transporter-like_ATP-bd"/>
</dbReference>
<dbReference type="Pfam" id="PF00005">
    <property type="entry name" value="ABC_tran"/>
    <property type="match status" value="2"/>
</dbReference>
<evidence type="ECO:0000313" key="11">
    <source>
        <dbReference type="Proteomes" id="UP000321051"/>
    </source>
</evidence>
<dbReference type="PANTHER" id="PTHR43553">
    <property type="entry name" value="HEAVY METAL TRANSPORTER"/>
    <property type="match status" value="1"/>
</dbReference>
<dbReference type="PANTHER" id="PTHR43553:SF19">
    <property type="entry name" value="HMP_THIAMINE IMPORT ATP-BINDING PROTEIN YKOD-RELATED"/>
    <property type="match status" value="1"/>
</dbReference>
<dbReference type="CDD" id="cd03225">
    <property type="entry name" value="ABC_cobalt_CbiO_domain1"/>
    <property type="match status" value="2"/>
</dbReference>
<keyword evidence="6 10" id="KW-0067">ATP-binding</keyword>
<keyword evidence="3" id="KW-0813">Transport</keyword>
<accession>A0A510Y751</accession>
<dbReference type="InterPro" id="IPR050095">
    <property type="entry name" value="ECF_ABC_transporter_ATP-bd"/>
</dbReference>
<dbReference type="PROSITE" id="PS00211">
    <property type="entry name" value="ABC_TRANSPORTER_1"/>
    <property type="match status" value="2"/>
</dbReference>
<evidence type="ECO:0000313" key="10">
    <source>
        <dbReference type="EMBL" id="GEK59189.1"/>
    </source>
</evidence>
<feature type="domain" description="ABC transporter" evidence="9">
    <location>
        <begin position="2"/>
        <end position="242"/>
    </location>
</feature>
<keyword evidence="5" id="KW-0547">Nucleotide-binding</keyword>
<comment type="caution">
    <text evidence="10">The sequence shown here is derived from an EMBL/GenBank/DDBJ whole genome shotgun (WGS) entry which is preliminary data.</text>
</comment>
<dbReference type="SMART" id="SM00382">
    <property type="entry name" value="AAA"/>
    <property type="match status" value="2"/>
</dbReference>
<reference evidence="10 11" key="1">
    <citation type="submission" date="2019-07" db="EMBL/GenBank/DDBJ databases">
        <title>Whole genome shotgun sequence of Marinococcus halophilus NBRC 102359.</title>
        <authorList>
            <person name="Hosoyama A."/>
            <person name="Uohara A."/>
            <person name="Ohji S."/>
            <person name="Ichikawa N."/>
        </authorList>
    </citation>
    <scope>NUCLEOTIDE SEQUENCE [LARGE SCALE GENOMIC DNA]</scope>
    <source>
        <strain evidence="10 11">NBRC 102359</strain>
    </source>
</reference>
<evidence type="ECO:0000256" key="6">
    <source>
        <dbReference type="ARBA" id="ARBA00022840"/>
    </source>
</evidence>
<evidence type="ECO:0000256" key="7">
    <source>
        <dbReference type="ARBA" id="ARBA00022967"/>
    </source>
</evidence>
<evidence type="ECO:0000256" key="1">
    <source>
        <dbReference type="ARBA" id="ARBA00004202"/>
    </source>
</evidence>
<keyword evidence="11" id="KW-1185">Reference proteome</keyword>